<dbReference type="PANTHER" id="PTHR30509">
    <property type="entry name" value="P-HYDROXYBENZOIC ACID EFFLUX PUMP SUBUNIT-RELATED"/>
    <property type="match status" value="1"/>
</dbReference>
<protein>
    <recommendedName>
        <fullName evidence="10">FUSC family protein</fullName>
    </recommendedName>
</protein>
<accession>A0A2C8FCU5</accession>
<sequence>MSVSNFFRTHTSSGHTRHGIKVGLASVLAYFLSSQLQLPYAFWAVITTVIVMQVHVADSIDMCLYRFTGTAIGAGIGIMAILTFPPTPLYTLLGIFISTGICAYLTRYNTRFRMAAITVAIVYITSLGQDGRIHFTLLRVAEIGIGVMCAFIVSVLVWPNRAAAALRDRLRSQYDQLADHYALLMGNFVSRQKKADPALFQELATEVHKNKEMYHKVYATERKFFREDVDMLSLQVSVLNSVLERMQAMPILLNEVDGVGFDIILAPELNELAHATNEALRSLGQGKPHDTKRLTKAVQAIETRFIEIRRQGVTERFKARRLFQVLSFINAAQHLGEYVLEVLSRPELQEKKPS</sequence>
<evidence type="ECO:0000256" key="7">
    <source>
        <dbReference type="SAM" id="Phobius"/>
    </source>
</evidence>
<feature type="transmembrane region" description="Helical" evidence="7">
    <location>
        <begin position="40"/>
        <end position="57"/>
    </location>
</feature>
<dbReference type="Pfam" id="PF04632">
    <property type="entry name" value="FUSC"/>
    <property type="match status" value="1"/>
</dbReference>
<evidence type="ECO:0000256" key="1">
    <source>
        <dbReference type="ARBA" id="ARBA00004651"/>
    </source>
</evidence>
<dbReference type="GO" id="GO:0005886">
    <property type="term" value="C:plasma membrane"/>
    <property type="evidence" value="ECO:0007669"/>
    <property type="project" value="UniProtKB-SubCell"/>
</dbReference>
<proteinExistence type="predicted"/>
<dbReference type="AlphaFoldDB" id="A0A2C8FCU5"/>
<evidence type="ECO:0000256" key="3">
    <source>
        <dbReference type="ARBA" id="ARBA00022475"/>
    </source>
</evidence>
<evidence type="ECO:0000313" key="9">
    <source>
        <dbReference type="Proteomes" id="UP000219215"/>
    </source>
</evidence>
<dbReference type="RefSeq" id="WP_157917535.1">
    <property type="nucleotide sequence ID" value="NZ_LT907975.1"/>
</dbReference>
<keyword evidence="6 7" id="KW-0472">Membrane</keyword>
<evidence type="ECO:0000256" key="6">
    <source>
        <dbReference type="ARBA" id="ARBA00023136"/>
    </source>
</evidence>
<keyword evidence="3" id="KW-1003">Cell membrane</keyword>
<evidence type="ECO:0008006" key="10">
    <source>
        <dbReference type="Google" id="ProtNLM"/>
    </source>
</evidence>
<name>A0A2C8FCU5_9BACT</name>
<evidence type="ECO:0000256" key="4">
    <source>
        <dbReference type="ARBA" id="ARBA00022692"/>
    </source>
</evidence>
<comment type="subcellular location">
    <subcellularLocation>
        <location evidence="1">Cell membrane</location>
        <topology evidence="1">Multi-pass membrane protein</topology>
    </subcellularLocation>
</comment>
<feature type="transmembrane region" description="Helical" evidence="7">
    <location>
        <begin position="88"/>
        <end position="105"/>
    </location>
</feature>
<feature type="transmembrane region" description="Helical" evidence="7">
    <location>
        <begin position="140"/>
        <end position="159"/>
    </location>
</feature>
<keyword evidence="5 7" id="KW-1133">Transmembrane helix</keyword>
<dbReference type="Proteomes" id="UP000219215">
    <property type="component" value="Chromosome DPRO"/>
</dbReference>
<evidence type="ECO:0000256" key="2">
    <source>
        <dbReference type="ARBA" id="ARBA00022448"/>
    </source>
</evidence>
<reference evidence="9" key="1">
    <citation type="submission" date="2017-09" db="EMBL/GenBank/DDBJ databases">
        <authorList>
            <person name="Regsiter A."/>
            <person name="William W."/>
        </authorList>
    </citation>
    <scope>NUCLEOTIDE SEQUENCE [LARGE SCALE GENOMIC DNA]</scope>
    <source>
        <strain evidence="9">500-1</strain>
    </source>
</reference>
<dbReference type="OrthoDB" id="5447986at2"/>
<keyword evidence="9" id="KW-1185">Reference proteome</keyword>
<dbReference type="KEGG" id="pprf:DPRO_3444"/>
<keyword evidence="2" id="KW-0813">Transport</keyword>
<dbReference type="GO" id="GO:0022857">
    <property type="term" value="F:transmembrane transporter activity"/>
    <property type="evidence" value="ECO:0007669"/>
    <property type="project" value="InterPro"/>
</dbReference>
<evidence type="ECO:0000256" key="5">
    <source>
        <dbReference type="ARBA" id="ARBA00022989"/>
    </source>
</evidence>
<feature type="transmembrane region" description="Helical" evidence="7">
    <location>
        <begin position="64"/>
        <end position="82"/>
    </location>
</feature>
<dbReference type="PANTHER" id="PTHR30509:SF9">
    <property type="entry name" value="MULTIDRUG RESISTANCE PROTEIN MDTO"/>
    <property type="match status" value="1"/>
</dbReference>
<gene>
    <name evidence="8" type="ORF">DPRO_3444</name>
</gene>
<organism evidence="8 9">
    <name type="scientific">Pseudodesulfovibrio profundus</name>
    <dbReference type="NCBI Taxonomy" id="57320"/>
    <lineage>
        <taxon>Bacteria</taxon>
        <taxon>Pseudomonadati</taxon>
        <taxon>Thermodesulfobacteriota</taxon>
        <taxon>Desulfovibrionia</taxon>
        <taxon>Desulfovibrionales</taxon>
        <taxon>Desulfovibrionaceae</taxon>
    </lineage>
</organism>
<dbReference type="EMBL" id="LT907975">
    <property type="protein sequence ID" value="SOB60359.1"/>
    <property type="molecule type" value="Genomic_DNA"/>
</dbReference>
<dbReference type="InterPro" id="IPR006726">
    <property type="entry name" value="PHBA_efflux_AaeB/fusaric-R"/>
</dbReference>
<evidence type="ECO:0000313" key="8">
    <source>
        <dbReference type="EMBL" id="SOB60359.1"/>
    </source>
</evidence>
<keyword evidence="4 7" id="KW-0812">Transmembrane</keyword>